<comment type="caution">
    <text evidence="8">The sequence shown here is derived from an EMBL/GenBank/DDBJ whole genome shotgun (WGS) entry which is preliminary data.</text>
</comment>
<evidence type="ECO:0000256" key="5">
    <source>
        <dbReference type="ARBA" id="ARBA00023274"/>
    </source>
</evidence>
<keyword evidence="5" id="KW-0687">Ribonucleoprotein</keyword>
<organism evidence="8 9">
    <name type="scientific">Gossypium lobatum</name>
    <dbReference type="NCBI Taxonomy" id="34289"/>
    <lineage>
        <taxon>Eukaryota</taxon>
        <taxon>Viridiplantae</taxon>
        <taxon>Streptophyta</taxon>
        <taxon>Embryophyta</taxon>
        <taxon>Tracheophyta</taxon>
        <taxon>Spermatophyta</taxon>
        <taxon>Magnoliopsida</taxon>
        <taxon>eudicotyledons</taxon>
        <taxon>Gunneridae</taxon>
        <taxon>Pentapetalae</taxon>
        <taxon>rosids</taxon>
        <taxon>malvids</taxon>
        <taxon>Malvales</taxon>
        <taxon>Malvaceae</taxon>
        <taxon>Malvoideae</taxon>
        <taxon>Gossypium</taxon>
    </lineage>
</organism>
<keyword evidence="4" id="KW-0689">Ribosomal protein</keyword>
<evidence type="ECO:0000256" key="6">
    <source>
        <dbReference type="SAM" id="MobiDB-lite"/>
    </source>
</evidence>
<feature type="region of interest" description="Disordered" evidence="6">
    <location>
        <begin position="90"/>
        <end position="142"/>
    </location>
</feature>
<comment type="subcellular location">
    <subcellularLocation>
        <location evidence="1">Cytoplasm</location>
    </subcellularLocation>
</comment>
<dbReference type="InterPro" id="IPR036388">
    <property type="entry name" value="WH-like_DNA-bd_sf"/>
</dbReference>
<proteinExistence type="inferred from homology"/>
<dbReference type="GO" id="GO:0003723">
    <property type="term" value="F:RNA binding"/>
    <property type="evidence" value="ECO:0007669"/>
    <property type="project" value="TreeGrafter"/>
</dbReference>
<dbReference type="PANTHER" id="PTHR12146">
    <property type="entry name" value="40S RIBOSOMAL PROTEIN S10"/>
    <property type="match status" value="1"/>
</dbReference>
<dbReference type="Gene3D" id="1.10.10.10">
    <property type="entry name" value="Winged helix-like DNA-binding domain superfamily/Winged helix DNA-binding domain"/>
    <property type="match status" value="1"/>
</dbReference>
<evidence type="ECO:0000313" key="9">
    <source>
        <dbReference type="Proteomes" id="UP000593572"/>
    </source>
</evidence>
<evidence type="ECO:0000313" key="8">
    <source>
        <dbReference type="EMBL" id="MBA0552830.1"/>
    </source>
</evidence>
<evidence type="ECO:0000256" key="2">
    <source>
        <dbReference type="ARBA" id="ARBA00007278"/>
    </source>
</evidence>
<dbReference type="Pfam" id="PF03501">
    <property type="entry name" value="S10_plectin"/>
    <property type="match status" value="1"/>
</dbReference>
<dbReference type="Proteomes" id="UP000593572">
    <property type="component" value="Unassembled WGS sequence"/>
</dbReference>
<accession>A0A7J8LK93</accession>
<dbReference type="InterPro" id="IPR005326">
    <property type="entry name" value="Plectin_eS10_N"/>
</dbReference>
<evidence type="ECO:0000256" key="1">
    <source>
        <dbReference type="ARBA" id="ARBA00004496"/>
    </source>
</evidence>
<dbReference type="EMBL" id="JABEZX010000003">
    <property type="protein sequence ID" value="MBA0552830.1"/>
    <property type="molecule type" value="Genomic_DNA"/>
</dbReference>
<dbReference type="GO" id="GO:0022627">
    <property type="term" value="C:cytosolic small ribosomal subunit"/>
    <property type="evidence" value="ECO:0007669"/>
    <property type="project" value="TreeGrafter"/>
</dbReference>
<comment type="similarity">
    <text evidence="2">Belongs to the eukaryotic ribosomal protein eS10 family.</text>
</comment>
<dbReference type="GO" id="GO:0003735">
    <property type="term" value="F:structural constituent of ribosome"/>
    <property type="evidence" value="ECO:0007669"/>
    <property type="project" value="TreeGrafter"/>
</dbReference>
<dbReference type="AlphaFoldDB" id="A0A7J8LK93"/>
<dbReference type="PANTHER" id="PTHR12146:SF27">
    <property type="entry name" value="SMALL RIBOSOMAL SUBUNIT PROTEIN ES10X"/>
    <property type="match status" value="1"/>
</dbReference>
<keyword evidence="9" id="KW-1185">Reference proteome</keyword>
<name>A0A7J8LK93_9ROSI</name>
<keyword evidence="3" id="KW-0963">Cytoplasm</keyword>
<evidence type="ECO:0000256" key="4">
    <source>
        <dbReference type="ARBA" id="ARBA00022980"/>
    </source>
</evidence>
<feature type="compositionally biased region" description="Basic and acidic residues" evidence="6">
    <location>
        <begin position="116"/>
        <end position="128"/>
    </location>
</feature>
<protein>
    <recommendedName>
        <fullName evidence="7">Plectin/eS10 N-terminal domain-containing protein</fullName>
    </recommendedName>
</protein>
<feature type="domain" description="Plectin/eS10 N-terminal" evidence="7">
    <location>
        <begin position="2"/>
        <end position="93"/>
    </location>
</feature>
<evidence type="ECO:0000259" key="7">
    <source>
        <dbReference type="Pfam" id="PF03501"/>
    </source>
</evidence>
<evidence type="ECO:0000256" key="3">
    <source>
        <dbReference type="ARBA" id="ARBA00022490"/>
    </source>
</evidence>
<feature type="non-terminal residue" evidence="8">
    <location>
        <position position="1"/>
    </location>
</feature>
<reference evidence="8 9" key="1">
    <citation type="journal article" date="2019" name="Genome Biol. Evol.">
        <title>Insights into the evolution of the New World diploid cottons (Gossypium, subgenus Houzingenia) based on genome sequencing.</title>
        <authorList>
            <person name="Grover C.E."/>
            <person name="Arick M.A. 2nd"/>
            <person name="Thrash A."/>
            <person name="Conover J.L."/>
            <person name="Sanders W.S."/>
            <person name="Peterson D.G."/>
            <person name="Frelichowski J.E."/>
            <person name="Scheffler J.A."/>
            <person name="Scheffler B.E."/>
            <person name="Wendel J.F."/>
        </authorList>
    </citation>
    <scope>NUCLEOTIDE SEQUENCE [LARGE SCALE GENOMIC DNA]</scope>
    <source>
        <strain evidence="8">157</strain>
        <tissue evidence="8">Leaf</tissue>
    </source>
</reference>
<gene>
    <name evidence="8" type="ORF">Golob_023608</name>
</gene>
<dbReference type="FunFam" id="1.10.10.10:FF:000025">
    <property type="entry name" value="40S ribosomal protein S10"/>
    <property type="match status" value="1"/>
</dbReference>
<sequence>IIPEKNRREISKYLFQEGVCYAKKDYNLAKHPEIDVPNLQVIKLMQSFKSKEYVRETFAWMHYYWYLTNDGIEFLRTYLNLPSEIVPATLKKQTRPGGGRPMGPSDSRPRGPPRFGDGERRFGDRDGYRGGPRGGGDFGDKGGAPADYQPSFRVMFCFEQLSLIVSLLWLSHLNDNVWIVYKGPGSRPAFGRGGGGYGGAGSASGAGLP</sequence>
<dbReference type="InterPro" id="IPR037447">
    <property type="entry name" value="Ribosomal_eS10"/>
</dbReference>